<proteinExistence type="predicted"/>
<evidence type="ECO:0000313" key="7">
    <source>
        <dbReference type="Proteomes" id="UP000198828"/>
    </source>
</evidence>
<sequence>MNNLKRLTSLLLALVLIFGLSINALANAHSGITLLLNGRKISLDEAFLNEENQVMVPLRMIGEELGYEVIWNEDWSVTLSRENNAIHLKIGESKVLINGEELKLEFPPLLKEAKTYVPVEFFNRSMGLVAGWNGKHQILKLSQWKDNEEYFFTMDEENKDKQDELVKYMESLQKYHNFNGSLLVAKNGKILLNEGYGFADKEQKIKNTSQTTFAIGSITKQFTAMAVMQLAEKGLLNVEDKLSKYLPDFPNGDLITIHNLLTHTSGLVSYTNLNEFLKMDISNRSPEAVIDLIKDLPLNFEPGKMFEYSNTNYVLLGMIVEKVSNIPLEKYLDGNIFKPLNMESTGMYSIDKYHIQDATPYVGFLELHPVDDELVLTQAFGAGNMYSTVEDLYRWDRALKTEKLISKETLNKIFEKYISIDETNYYGYGWMITEEVNSESKAHHGGNTFGFTANIARYPESDLTIIALSNMGSYDLISLTEDLRAIVLDKEYKMPEILEKIEIDDLSLYDDYTGRYELANGIYINISRVDDKLFAQVTGQDAFQLLPLSESRFFAQEVDIRIEFIKDEEGNVRKLTLKQLGMTHECKKIGDIEEQKEVELDPEIYNDYVGKYELAPGIIITITTEESRLYAQLTGQNKFEIFPSSQDEFFYKVVEAQIHFQRDEKGTVTHLILYQGGQEIPSVKLNE</sequence>
<dbReference type="InterPro" id="IPR021860">
    <property type="entry name" value="Peptidase_S12_Pab87-rel_C"/>
</dbReference>
<evidence type="ECO:0000259" key="4">
    <source>
        <dbReference type="Pfam" id="PF07833"/>
    </source>
</evidence>
<dbReference type="InterPro" id="IPR012338">
    <property type="entry name" value="Beta-lactam/transpept-like"/>
</dbReference>
<dbReference type="PANTHER" id="PTHR46825">
    <property type="entry name" value="D-ALANYL-D-ALANINE-CARBOXYPEPTIDASE/ENDOPEPTIDASE AMPH"/>
    <property type="match status" value="1"/>
</dbReference>
<feature type="domain" description="Copper amine oxidase-like N-terminal" evidence="4">
    <location>
        <begin position="36"/>
        <end position="138"/>
    </location>
</feature>
<feature type="domain" description="Beta-lactamase-related" evidence="3">
    <location>
        <begin position="174"/>
        <end position="470"/>
    </location>
</feature>
<reference evidence="6 7" key="1">
    <citation type="submission" date="2016-10" db="EMBL/GenBank/DDBJ databases">
        <authorList>
            <person name="de Groot N.N."/>
        </authorList>
    </citation>
    <scope>NUCLEOTIDE SEQUENCE [LARGE SCALE GENOMIC DNA]</scope>
    <source>
        <strain evidence="6 7">DSM 23310</strain>
    </source>
</reference>
<protein>
    <submittedName>
        <fullName evidence="6">CubicO group peptidase, beta-lactamase class C family</fullName>
    </submittedName>
</protein>
<dbReference type="Pfam" id="PF00144">
    <property type="entry name" value="Beta-lactamase"/>
    <property type="match status" value="1"/>
</dbReference>
<keyword evidence="2" id="KW-0472">Membrane</keyword>
<evidence type="ECO:0000259" key="3">
    <source>
        <dbReference type="Pfam" id="PF00144"/>
    </source>
</evidence>
<keyword evidence="7" id="KW-1185">Reference proteome</keyword>
<evidence type="ECO:0000256" key="1">
    <source>
        <dbReference type="ARBA" id="ARBA00004370"/>
    </source>
</evidence>
<dbReference type="PANTHER" id="PTHR46825:SF11">
    <property type="entry name" value="PENICILLIN-BINDING PROTEIN 4"/>
    <property type="match status" value="1"/>
</dbReference>
<dbReference type="InterPro" id="IPR036582">
    <property type="entry name" value="Mao_N_sf"/>
</dbReference>
<dbReference type="InterPro" id="IPR001466">
    <property type="entry name" value="Beta-lactam-related"/>
</dbReference>
<evidence type="ECO:0000313" key="6">
    <source>
        <dbReference type="EMBL" id="SDX48072.1"/>
    </source>
</evidence>
<feature type="domain" description="Peptidase S12 Pab87-related C-terminal" evidence="5">
    <location>
        <begin position="595"/>
        <end position="674"/>
    </location>
</feature>
<dbReference type="Gene3D" id="3.30.457.10">
    <property type="entry name" value="Copper amine oxidase-like, N-terminal domain"/>
    <property type="match status" value="1"/>
</dbReference>
<evidence type="ECO:0000259" key="5">
    <source>
        <dbReference type="Pfam" id="PF11954"/>
    </source>
</evidence>
<organism evidence="6 7">
    <name type="scientific">Tepidimicrobium xylanilyticum</name>
    <dbReference type="NCBI Taxonomy" id="1123352"/>
    <lineage>
        <taxon>Bacteria</taxon>
        <taxon>Bacillati</taxon>
        <taxon>Bacillota</taxon>
        <taxon>Tissierellia</taxon>
        <taxon>Tissierellales</taxon>
        <taxon>Tepidimicrobiaceae</taxon>
        <taxon>Tepidimicrobium</taxon>
    </lineage>
</organism>
<dbReference type="InterPro" id="IPR012854">
    <property type="entry name" value="Cu_amine_oxidase-like_N"/>
</dbReference>
<gene>
    <name evidence="6" type="ORF">SAMN05660923_02391</name>
</gene>
<dbReference type="Proteomes" id="UP000198828">
    <property type="component" value="Unassembled WGS sequence"/>
</dbReference>
<name>A0A1H3C1M6_9FIRM</name>
<feature type="domain" description="Peptidase S12 Pab87-related C-terminal" evidence="5">
    <location>
        <begin position="509"/>
        <end position="578"/>
    </location>
</feature>
<dbReference type="AlphaFoldDB" id="A0A1H3C1M6"/>
<dbReference type="SUPFAM" id="SSF55383">
    <property type="entry name" value="Copper amine oxidase, domain N"/>
    <property type="match status" value="1"/>
</dbReference>
<dbReference type="OrthoDB" id="9797709at2"/>
<comment type="subcellular location">
    <subcellularLocation>
        <location evidence="1">Membrane</location>
    </subcellularLocation>
</comment>
<dbReference type="GO" id="GO:0016020">
    <property type="term" value="C:membrane"/>
    <property type="evidence" value="ECO:0007669"/>
    <property type="project" value="UniProtKB-SubCell"/>
</dbReference>
<dbReference type="Pfam" id="PF11954">
    <property type="entry name" value="DUF3471"/>
    <property type="match status" value="2"/>
</dbReference>
<dbReference type="Pfam" id="PF07833">
    <property type="entry name" value="Cu_amine_oxidN1"/>
    <property type="match status" value="1"/>
</dbReference>
<accession>A0A1H3C1M6</accession>
<dbReference type="SUPFAM" id="SSF56601">
    <property type="entry name" value="beta-lactamase/transpeptidase-like"/>
    <property type="match status" value="1"/>
</dbReference>
<dbReference type="InterPro" id="IPR050491">
    <property type="entry name" value="AmpC-like"/>
</dbReference>
<dbReference type="EMBL" id="FNNG01000011">
    <property type="protein sequence ID" value="SDX48072.1"/>
    <property type="molecule type" value="Genomic_DNA"/>
</dbReference>
<evidence type="ECO:0000256" key="2">
    <source>
        <dbReference type="ARBA" id="ARBA00023136"/>
    </source>
</evidence>
<dbReference type="RefSeq" id="WP_159428685.1">
    <property type="nucleotide sequence ID" value="NZ_FNNG01000011.1"/>
</dbReference>
<dbReference type="Gene3D" id="3.40.710.10">
    <property type="entry name" value="DD-peptidase/beta-lactamase superfamily"/>
    <property type="match status" value="1"/>
</dbReference>